<dbReference type="SMART" id="SM00355">
    <property type="entry name" value="ZnF_C2H2"/>
    <property type="match status" value="3"/>
</dbReference>
<feature type="compositionally biased region" description="Low complexity" evidence="2">
    <location>
        <begin position="58"/>
        <end position="79"/>
    </location>
</feature>
<dbReference type="Gene3D" id="3.30.160.60">
    <property type="entry name" value="Classic Zinc Finger"/>
    <property type="match status" value="1"/>
</dbReference>
<dbReference type="InterPro" id="IPR013087">
    <property type="entry name" value="Znf_C2H2_type"/>
</dbReference>
<feature type="compositionally biased region" description="Pro residues" evidence="2">
    <location>
        <begin position="434"/>
        <end position="444"/>
    </location>
</feature>
<dbReference type="EMBL" id="JAGPXD010000004">
    <property type="protein sequence ID" value="KAH7358702.1"/>
    <property type="molecule type" value="Genomic_DNA"/>
</dbReference>
<name>A0A8K0X3E5_9PEZI</name>
<evidence type="ECO:0000259" key="3">
    <source>
        <dbReference type="PROSITE" id="PS50157"/>
    </source>
</evidence>
<dbReference type="GO" id="GO:0008270">
    <property type="term" value="F:zinc ion binding"/>
    <property type="evidence" value="ECO:0007669"/>
    <property type="project" value="UniProtKB-KW"/>
</dbReference>
<dbReference type="AlphaFoldDB" id="A0A8K0X3E5"/>
<feature type="compositionally biased region" description="Pro residues" evidence="2">
    <location>
        <begin position="80"/>
        <end position="94"/>
    </location>
</feature>
<accession>A0A8K0X3E5</accession>
<keyword evidence="1" id="KW-0479">Metal-binding</keyword>
<feature type="domain" description="C2H2-type" evidence="3">
    <location>
        <begin position="180"/>
        <end position="208"/>
    </location>
</feature>
<proteinExistence type="predicted"/>
<feature type="compositionally biased region" description="Pro residues" evidence="2">
    <location>
        <begin position="391"/>
        <end position="403"/>
    </location>
</feature>
<gene>
    <name evidence="4" type="ORF">B0T11DRAFT_107069</name>
</gene>
<feature type="compositionally biased region" description="Low complexity" evidence="2">
    <location>
        <begin position="106"/>
        <end position="120"/>
    </location>
</feature>
<evidence type="ECO:0000313" key="5">
    <source>
        <dbReference type="Proteomes" id="UP000813385"/>
    </source>
</evidence>
<evidence type="ECO:0000256" key="2">
    <source>
        <dbReference type="SAM" id="MobiDB-lite"/>
    </source>
</evidence>
<organism evidence="4 5">
    <name type="scientific">Plectosphaerella cucumerina</name>
    <dbReference type="NCBI Taxonomy" id="40658"/>
    <lineage>
        <taxon>Eukaryota</taxon>
        <taxon>Fungi</taxon>
        <taxon>Dikarya</taxon>
        <taxon>Ascomycota</taxon>
        <taxon>Pezizomycotina</taxon>
        <taxon>Sordariomycetes</taxon>
        <taxon>Hypocreomycetidae</taxon>
        <taxon>Glomerellales</taxon>
        <taxon>Plectosphaerellaceae</taxon>
        <taxon>Plectosphaerella</taxon>
    </lineage>
</organism>
<keyword evidence="1" id="KW-0863">Zinc-finger</keyword>
<dbReference type="PANTHER" id="PTHR24330">
    <property type="entry name" value="HOMEOBOX PROTEIN BARH-LIKE"/>
    <property type="match status" value="1"/>
</dbReference>
<evidence type="ECO:0000313" key="4">
    <source>
        <dbReference type="EMBL" id="KAH7358702.1"/>
    </source>
</evidence>
<keyword evidence="1" id="KW-0862">Zinc</keyword>
<feature type="region of interest" description="Disordered" evidence="2">
    <location>
        <begin position="386"/>
        <end position="531"/>
    </location>
</feature>
<feature type="domain" description="C2H2-type" evidence="3">
    <location>
        <begin position="209"/>
        <end position="234"/>
    </location>
</feature>
<keyword evidence="5" id="KW-1185">Reference proteome</keyword>
<feature type="region of interest" description="Disordered" evidence="2">
    <location>
        <begin position="58"/>
        <end position="120"/>
    </location>
</feature>
<feature type="compositionally biased region" description="Low complexity" evidence="2">
    <location>
        <begin position="445"/>
        <end position="463"/>
    </location>
</feature>
<dbReference type="Proteomes" id="UP000813385">
    <property type="component" value="Unassembled WGS sequence"/>
</dbReference>
<dbReference type="InterPro" id="IPR052145">
    <property type="entry name" value="Mediator/Homeobox_domain"/>
</dbReference>
<dbReference type="PROSITE" id="PS50157">
    <property type="entry name" value="ZINC_FINGER_C2H2_2"/>
    <property type="match status" value="2"/>
</dbReference>
<feature type="compositionally biased region" description="Low complexity" evidence="2">
    <location>
        <begin position="404"/>
        <end position="433"/>
    </location>
</feature>
<dbReference type="PANTHER" id="PTHR24330:SF19">
    <property type="entry name" value="MEDIATOR OF RNA POLYMERASE II TRANSCRIPTION SUBUNIT 29"/>
    <property type="match status" value="1"/>
</dbReference>
<dbReference type="PROSITE" id="PS00028">
    <property type="entry name" value="ZINC_FINGER_C2H2_1"/>
    <property type="match status" value="2"/>
</dbReference>
<comment type="caution">
    <text evidence="4">The sequence shown here is derived from an EMBL/GenBank/DDBJ whole genome shotgun (WGS) entry which is preliminary data.</text>
</comment>
<reference evidence="4" key="1">
    <citation type="journal article" date="2021" name="Nat. Commun.">
        <title>Genetic determinants of endophytism in the Arabidopsis root mycobiome.</title>
        <authorList>
            <person name="Mesny F."/>
            <person name="Miyauchi S."/>
            <person name="Thiergart T."/>
            <person name="Pickel B."/>
            <person name="Atanasova L."/>
            <person name="Karlsson M."/>
            <person name="Huettel B."/>
            <person name="Barry K.W."/>
            <person name="Haridas S."/>
            <person name="Chen C."/>
            <person name="Bauer D."/>
            <person name="Andreopoulos W."/>
            <person name="Pangilinan J."/>
            <person name="LaButti K."/>
            <person name="Riley R."/>
            <person name="Lipzen A."/>
            <person name="Clum A."/>
            <person name="Drula E."/>
            <person name="Henrissat B."/>
            <person name="Kohler A."/>
            <person name="Grigoriev I.V."/>
            <person name="Martin F.M."/>
            <person name="Hacquard S."/>
        </authorList>
    </citation>
    <scope>NUCLEOTIDE SEQUENCE</scope>
    <source>
        <strain evidence="4">MPI-CAGE-AT-0016</strain>
    </source>
</reference>
<feature type="compositionally biased region" description="Polar residues" evidence="2">
    <location>
        <begin position="501"/>
        <end position="513"/>
    </location>
</feature>
<protein>
    <recommendedName>
        <fullName evidence="3">C2H2-type domain-containing protein</fullName>
    </recommendedName>
</protein>
<sequence>MDHQMQDAPADVLADARRTLEVLKSSGLSREVLLQMWEAGDRSSSSSTDTVMDDASTRINTSSTNTNNNHPSTSTALSSPPTPISAFPPPPPGIINPQFGHRPRISVSSTSSGSSGHASIWSMGSMNSNASISTHYSQATLGPSAQNSQGVPAHSIGVPGSLPQVASAQTGWGPGRFNYYWCTSCETRFKRKYDWKRHEEEFHERWKKYPCPEPGCNRSFWGANTFNQHHKSSHGCKTCPHSEKVVKYLKRRKYWACGFCSALHPSRERHVEHVARHFESGKTKSDWMHSRVIYGLLHQPMIHEAWKDILMGKAAEFAGRQPNFSWNPTQTGRAQGFMENECAGQLQDLLEFFSGPTNEAESIVAVAYELADLVFLNVPASPPMDYAQCYPPQPTLAPPPPPQQQQQQQQQQQHQHQAQQQHHQQQHQHQQSYPPQPLLPPPAVPSQTLPSQQPTTPVVPSQPDSLHSPSYVDMRPQHSPMEAHAQHMSHHGLMPPPVFHTPSQSRASSESMTPSPLDRELPPPPQEAPPMNFNYMSSPMVFDGWDGFTGTVVEEQGQAPTPVSTGWPMVPVQYYHSPIGQ</sequence>
<dbReference type="OrthoDB" id="654211at2759"/>
<evidence type="ECO:0000256" key="1">
    <source>
        <dbReference type="PROSITE-ProRule" id="PRU00042"/>
    </source>
</evidence>